<organism evidence="2 3">
    <name type="scientific">Lactuca saligna</name>
    <name type="common">Willowleaf lettuce</name>
    <dbReference type="NCBI Taxonomy" id="75948"/>
    <lineage>
        <taxon>Eukaryota</taxon>
        <taxon>Viridiplantae</taxon>
        <taxon>Streptophyta</taxon>
        <taxon>Embryophyta</taxon>
        <taxon>Tracheophyta</taxon>
        <taxon>Spermatophyta</taxon>
        <taxon>Magnoliopsida</taxon>
        <taxon>eudicotyledons</taxon>
        <taxon>Gunneridae</taxon>
        <taxon>Pentapetalae</taxon>
        <taxon>asterids</taxon>
        <taxon>campanulids</taxon>
        <taxon>Asterales</taxon>
        <taxon>Asteraceae</taxon>
        <taxon>Cichorioideae</taxon>
        <taxon>Cichorieae</taxon>
        <taxon>Lactucinae</taxon>
        <taxon>Lactuca</taxon>
    </lineage>
</organism>
<sequence length="213" mass="23671">MDTSTLLPPFVSPISTSLPASTISPTFSNIMNQPITSLFPSQSTEGSKSIPDDNTKDDDVMVSFPDIQFDPEEENIPDYMLMSDVMLKAQELRLKALMEQEDVNLKLEEICFQMPKEVVNRDHSYSTLNTIVDIVVAVVTKVVEFHDSPHTKIVAKSEFDSKSFAKLEELVGSLKELFLKLGSSLQSSISQESLSKIFSSLDSSLKANLDPLF</sequence>
<dbReference type="AlphaFoldDB" id="A0AA35ZEM7"/>
<dbReference type="EMBL" id="OX465082">
    <property type="protein sequence ID" value="CAI9290567.1"/>
    <property type="molecule type" value="Genomic_DNA"/>
</dbReference>
<accession>A0AA35ZEM7</accession>
<feature type="region of interest" description="Disordered" evidence="1">
    <location>
        <begin position="38"/>
        <end position="58"/>
    </location>
</feature>
<feature type="compositionally biased region" description="Polar residues" evidence="1">
    <location>
        <begin position="38"/>
        <end position="47"/>
    </location>
</feature>
<keyword evidence="3" id="KW-1185">Reference proteome</keyword>
<dbReference type="Proteomes" id="UP001177003">
    <property type="component" value="Chromosome 6"/>
</dbReference>
<gene>
    <name evidence="2" type="ORF">LSALG_LOCUS29754</name>
</gene>
<name>A0AA35ZEM7_LACSI</name>
<reference evidence="2" key="1">
    <citation type="submission" date="2023-04" db="EMBL/GenBank/DDBJ databases">
        <authorList>
            <person name="Vijverberg K."/>
            <person name="Xiong W."/>
            <person name="Schranz E."/>
        </authorList>
    </citation>
    <scope>NUCLEOTIDE SEQUENCE</scope>
</reference>
<evidence type="ECO:0000313" key="2">
    <source>
        <dbReference type="EMBL" id="CAI9290567.1"/>
    </source>
</evidence>
<evidence type="ECO:0000256" key="1">
    <source>
        <dbReference type="SAM" id="MobiDB-lite"/>
    </source>
</evidence>
<protein>
    <submittedName>
        <fullName evidence="2">Uncharacterized protein</fullName>
    </submittedName>
</protein>
<proteinExistence type="predicted"/>
<evidence type="ECO:0000313" key="3">
    <source>
        <dbReference type="Proteomes" id="UP001177003"/>
    </source>
</evidence>